<dbReference type="InterPro" id="IPR009057">
    <property type="entry name" value="Homeodomain-like_sf"/>
</dbReference>
<evidence type="ECO:0000256" key="4">
    <source>
        <dbReference type="ARBA" id="ARBA00023163"/>
    </source>
</evidence>
<dbReference type="InterPro" id="IPR017930">
    <property type="entry name" value="Myb_dom"/>
</dbReference>
<evidence type="ECO:0000256" key="3">
    <source>
        <dbReference type="ARBA" id="ARBA00023125"/>
    </source>
</evidence>
<evidence type="ECO:0000256" key="5">
    <source>
        <dbReference type="ARBA" id="ARBA00023242"/>
    </source>
</evidence>
<dbReference type="AlphaFoldDB" id="J3MI72"/>
<dbReference type="Pfam" id="PF00249">
    <property type="entry name" value="Myb_DNA-binding"/>
    <property type="match status" value="1"/>
</dbReference>
<evidence type="ECO:0000313" key="8">
    <source>
        <dbReference type="EnsemblPlants" id="OB07G11040.1"/>
    </source>
</evidence>
<dbReference type="HOGENOM" id="CLU_036551_1_1_1"/>
<dbReference type="Proteomes" id="UP000006038">
    <property type="component" value="Chromosome 7"/>
</dbReference>
<dbReference type="PANTHER" id="PTHR31003">
    <property type="entry name" value="MYB FAMILY TRANSCRIPTION FACTOR"/>
    <property type="match status" value="1"/>
</dbReference>
<dbReference type="InterPro" id="IPR044787">
    <property type="entry name" value="HHO5-like"/>
</dbReference>
<proteinExistence type="predicted"/>
<reference evidence="8" key="1">
    <citation type="journal article" date="2013" name="Nat. Commun.">
        <title>Whole-genome sequencing of Oryza brachyantha reveals mechanisms underlying Oryza genome evolution.</title>
        <authorList>
            <person name="Chen J."/>
            <person name="Huang Q."/>
            <person name="Gao D."/>
            <person name="Wang J."/>
            <person name="Lang Y."/>
            <person name="Liu T."/>
            <person name="Li B."/>
            <person name="Bai Z."/>
            <person name="Luis Goicoechea J."/>
            <person name="Liang C."/>
            <person name="Chen C."/>
            <person name="Zhang W."/>
            <person name="Sun S."/>
            <person name="Liao Y."/>
            <person name="Zhang X."/>
            <person name="Yang L."/>
            <person name="Song C."/>
            <person name="Wang M."/>
            <person name="Shi J."/>
            <person name="Liu G."/>
            <person name="Liu J."/>
            <person name="Zhou H."/>
            <person name="Zhou W."/>
            <person name="Yu Q."/>
            <person name="An N."/>
            <person name="Chen Y."/>
            <person name="Cai Q."/>
            <person name="Wang B."/>
            <person name="Liu B."/>
            <person name="Min J."/>
            <person name="Huang Y."/>
            <person name="Wu H."/>
            <person name="Li Z."/>
            <person name="Zhang Y."/>
            <person name="Yin Y."/>
            <person name="Song W."/>
            <person name="Jiang J."/>
            <person name="Jackson S.A."/>
            <person name="Wing R.A."/>
            <person name="Wang J."/>
            <person name="Chen M."/>
        </authorList>
    </citation>
    <scope>NUCLEOTIDE SEQUENCE [LARGE SCALE GENOMIC DNA]</scope>
    <source>
        <strain evidence="8">cv. IRGC 101232</strain>
    </source>
</reference>
<keyword evidence="3" id="KW-0238">DNA-binding</keyword>
<dbReference type="InterPro" id="IPR001005">
    <property type="entry name" value="SANT/Myb"/>
</dbReference>
<dbReference type="Gene3D" id="1.10.10.60">
    <property type="entry name" value="Homeodomain-like"/>
    <property type="match status" value="1"/>
</dbReference>
<keyword evidence="2" id="KW-0805">Transcription regulation</keyword>
<evidence type="ECO:0000259" key="7">
    <source>
        <dbReference type="PROSITE" id="PS51294"/>
    </source>
</evidence>
<dbReference type="SUPFAM" id="SSF46689">
    <property type="entry name" value="Homeodomain-like"/>
    <property type="match status" value="1"/>
</dbReference>
<dbReference type="eggNOG" id="ENOG502QWQD">
    <property type="taxonomic scope" value="Eukaryota"/>
</dbReference>
<protein>
    <recommendedName>
        <fullName evidence="7">HTH myb-type domain-containing protein</fullName>
    </recommendedName>
</protein>
<organism evidence="8">
    <name type="scientific">Oryza brachyantha</name>
    <name type="common">malo sina</name>
    <dbReference type="NCBI Taxonomy" id="4533"/>
    <lineage>
        <taxon>Eukaryota</taxon>
        <taxon>Viridiplantae</taxon>
        <taxon>Streptophyta</taxon>
        <taxon>Embryophyta</taxon>
        <taxon>Tracheophyta</taxon>
        <taxon>Spermatophyta</taxon>
        <taxon>Magnoliopsida</taxon>
        <taxon>Liliopsida</taxon>
        <taxon>Poales</taxon>
        <taxon>Poaceae</taxon>
        <taxon>BOP clade</taxon>
        <taxon>Oryzoideae</taxon>
        <taxon>Oryzeae</taxon>
        <taxon>Oryzinae</taxon>
        <taxon>Oryza</taxon>
    </lineage>
</organism>
<feature type="region of interest" description="Disordered" evidence="6">
    <location>
        <begin position="374"/>
        <end position="394"/>
    </location>
</feature>
<feature type="domain" description="HTH myb-type" evidence="7">
    <location>
        <begin position="228"/>
        <end position="288"/>
    </location>
</feature>
<evidence type="ECO:0000313" key="9">
    <source>
        <dbReference type="Proteomes" id="UP000006038"/>
    </source>
</evidence>
<dbReference type="OMA" id="AMGDCIR"/>
<evidence type="ECO:0000256" key="1">
    <source>
        <dbReference type="ARBA" id="ARBA00004123"/>
    </source>
</evidence>
<dbReference type="Gramene" id="OB07G11040.1">
    <property type="protein sequence ID" value="OB07G11040.1"/>
    <property type="gene ID" value="OB07G11040"/>
</dbReference>
<reference evidence="8" key="2">
    <citation type="submission" date="2013-04" db="UniProtKB">
        <authorList>
            <consortium name="EnsemblPlants"/>
        </authorList>
    </citation>
    <scope>IDENTIFICATION</scope>
</reference>
<keyword evidence="5" id="KW-0539">Nucleus</keyword>
<evidence type="ECO:0000256" key="6">
    <source>
        <dbReference type="SAM" id="MobiDB-lite"/>
    </source>
</evidence>
<dbReference type="FunFam" id="1.10.10.60:FF:000002">
    <property type="entry name" value="Myb family transcription factor"/>
    <property type="match status" value="1"/>
</dbReference>
<comment type="subcellular location">
    <subcellularLocation>
        <location evidence="1">Nucleus</location>
    </subcellularLocation>
</comment>
<feature type="compositionally biased region" description="Basic and acidic residues" evidence="6">
    <location>
        <begin position="110"/>
        <end position="135"/>
    </location>
</feature>
<dbReference type="GO" id="GO:0005634">
    <property type="term" value="C:nucleus"/>
    <property type="evidence" value="ECO:0007669"/>
    <property type="project" value="UniProtKB-SubCell"/>
</dbReference>
<feature type="compositionally biased region" description="Polar residues" evidence="6">
    <location>
        <begin position="95"/>
        <end position="107"/>
    </location>
</feature>
<feature type="region of interest" description="Disordered" evidence="6">
    <location>
        <begin position="77"/>
        <end position="159"/>
    </location>
</feature>
<keyword evidence="9" id="KW-1185">Reference proteome</keyword>
<dbReference type="GO" id="GO:0003677">
    <property type="term" value="F:DNA binding"/>
    <property type="evidence" value="ECO:0007669"/>
    <property type="project" value="UniProtKB-KW"/>
</dbReference>
<dbReference type="Pfam" id="PF26575">
    <property type="entry name" value="HHO5_N"/>
    <property type="match status" value="1"/>
</dbReference>
<evidence type="ECO:0000256" key="2">
    <source>
        <dbReference type="ARBA" id="ARBA00023015"/>
    </source>
</evidence>
<dbReference type="GO" id="GO:0003700">
    <property type="term" value="F:DNA-binding transcription factor activity"/>
    <property type="evidence" value="ECO:0007669"/>
    <property type="project" value="InterPro"/>
</dbReference>
<dbReference type="PROSITE" id="PS51294">
    <property type="entry name" value="HTH_MYB"/>
    <property type="match status" value="1"/>
</dbReference>
<dbReference type="InterPro" id="IPR058673">
    <property type="entry name" value="HHO5-like_N"/>
</dbReference>
<dbReference type="PANTHER" id="PTHR31003:SF17">
    <property type="entry name" value="OS07G0119300 PROTEIN"/>
    <property type="match status" value="1"/>
</dbReference>
<sequence length="394" mass="42274">MGLEVGEIGVGADLSLDLKMFAAKSVGRARDSPASAMGDCIKRLEEEMGKIEVFRRELPLCVRLLADVIDVMKEEVGKKGGDREEEEEDAGDKSNWMSTAQLWSGNSGRDAADPEHLVRSSQKQDKGRISSEARSDGGGAFVPFKAVGSGAPAFTRPKPSLIRKEDMAYDVRMPDLSLLSPPAAPADESRRQVVGFAQAAARAAAMAASSPALSLQAQSHSAAQQQQQARKARRCWSPELHRKFVSALQQLGGPQVATPKQIRELMKVDGLTNDEVKSHLQKYRLHNRRVPSSTIVNQPIVLMGGLCYIPQEQSSSQSGSPEGPLHFSGSGTAGGGSFSRPRAQPVAAAAHRWRPSAARRKMAGLRAMAGNDQGVAASEIQSFGGRLRRGGDEQ</sequence>
<keyword evidence="4" id="KW-0804">Transcription</keyword>
<dbReference type="NCBIfam" id="TIGR01557">
    <property type="entry name" value="myb_SHAQKYF"/>
    <property type="match status" value="1"/>
</dbReference>
<name>J3MI72_ORYBR</name>
<dbReference type="EnsemblPlants" id="OB07G11040.1">
    <property type="protein sequence ID" value="OB07G11040.1"/>
    <property type="gene ID" value="OB07G11040"/>
</dbReference>
<feature type="region of interest" description="Disordered" evidence="6">
    <location>
        <begin position="312"/>
        <end position="358"/>
    </location>
</feature>
<dbReference type="InterPro" id="IPR006447">
    <property type="entry name" value="Myb_dom_plants"/>
</dbReference>
<accession>J3MI72</accession>
<feature type="compositionally biased region" description="Low complexity" evidence="6">
    <location>
        <begin position="312"/>
        <end position="330"/>
    </location>
</feature>